<feature type="compositionally biased region" description="Acidic residues" evidence="1">
    <location>
        <begin position="37"/>
        <end position="60"/>
    </location>
</feature>
<organism evidence="2 3">
    <name type="scientific">Aspergillus tamarii</name>
    <dbReference type="NCBI Taxonomy" id="41984"/>
    <lineage>
        <taxon>Eukaryota</taxon>
        <taxon>Fungi</taxon>
        <taxon>Dikarya</taxon>
        <taxon>Ascomycota</taxon>
        <taxon>Pezizomycotina</taxon>
        <taxon>Eurotiomycetes</taxon>
        <taxon>Eurotiomycetidae</taxon>
        <taxon>Eurotiales</taxon>
        <taxon>Aspergillaceae</taxon>
        <taxon>Aspergillus</taxon>
        <taxon>Aspergillus subgen. Circumdati</taxon>
    </lineage>
</organism>
<dbReference type="EMBL" id="ML739031">
    <property type="protein sequence ID" value="KAE8155374.1"/>
    <property type="molecule type" value="Genomic_DNA"/>
</dbReference>
<proteinExistence type="predicted"/>
<evidence type="ECO:0000313" key="2">
    <source>
        <dbReference type="EMBL" id="KAE8155374.1"/>
    </source>
</evidence>
<evidence type="ECO:0000313" key="3">
    <source>
        <dbReference type="Proteomes" id="UP000326950"/>
    </source>
</evidence>
<accession>A0A5N6U9S9</accession>
<dbReference type="AlphaFoldDB" id="A0A5N6U9S9"/>
<gene>
    <name evidence="2" type="ORF">BDV40DRAFT_307131</name>
</gene>
<evidence type="ECO:0000256" key="1">
    <source>
        <dbReference type="SAM" id="MobiDB-lite"/>
    </source>
</evidence>
<dbReference type="Proteomes" id="UP000326950">
    <property type="component" value="Unassembled WGS sequence"/>
</dbReference>
<protein>
    <submittedName>
        <fullName evidence="2">Uncharacterized protein</fullName>
    </submittedName>
</protein>
<keyword evidence="3" id="KW-1185">Reference proteome</keyword>
<feature type="compositionally biased region" description="Low complexity" evidence="1">
    <location>
        <begin position="8"/>
        <end position="36"/>
    </location>
</feature>
<name>A0A5N6U9S9_ASPTM</name>
<sequence>MATDCAYSLSGRSTPLPSSSVSSNEPDSLASDSLSETTEEDSFIVSDLEEVSDDYGSADDTVLDMDEENLHKGAPARDVRPIRVITRRTAIQDGRPTVQYLVLWYSWETADNPIVSGSLADL</sequence>
<feature type="region of interest" description="Disordered" evidence="1">
    <location>
        <begin position="1"/>
        <end position="60"/>
    </location>
</feature>
<dbReference type="OrthoDB" id="4281241at2759"/>
<reference evidence="2 3" key="1">
    <citation type="submission" date="2019-04" db="EMBL/GenBank/DDBJ databases">
        <title>Friends and foes A comparative genomics study of 23 Aspergillus species from section Flavi.</title>
        <authorList>
            <consortium name="DOE Joint Genome Institute"/>
            <person name="Kjaerbolling I."/>
            <person name="Vesth T."/>
            <person name="Frisvad J.C."/>
            <person name="Nybo J.L."/>
            <person name="Theobald S."/>
            <person name="Kildgaard S."/>
            <person name="Isbrandt T."/>
            <person name="Kuo A."/>
            <person name="Sato A."/>
            <person name="Lyhne E.K."/>
            <person name="Kogle M.E."/>
            <person name="Wiebenga A."/>
            <person name="Kun R.S."/>
            <person name="Lubbers R.J."/>
            <person name="Makela M.R."/>
            <person name="Barry K."/>
            <person name="Chovatia M."/>
            <person name="Clum A."/>
            <person name="Daum C."/>
            <person name="Haridas S."/>
            <person name="He G."/>
            <person name="LaButti K."/>
            <person name="Lipzen A."/>
            <person name="Mondo S."/>
            <person name="Riley R."/>
            <person name="Salamov A."/>
            <person name="Simmons B.A."/>
            <person name="Magnuson J.K."/>
            <person name="Henrissat B."/>
            <person name="Mortensen U.H."/>
            <person name="Larsen T.O."/>
            <person name="Devries R.P."/>
            <person name="Grigoriev I.V."/>
            <person name="Machida M."/>
            <person name="Baker S.E."/>
            <person name="Andersen M.R."/>
        </authorList>
    </citation>
    <scope>NUCLEOTIDE SEQUENCE [LARGE SCALE GENOMIC DNA]</scope>
    <source>
        <strain evidence="2 3">CBS 117626</strain>
    </source>
</reference>